<evidence type="ECO:0000313" key="4">
    <source>
        <dbReference type="Proteomes" id="UP000289886"/>
    </source>
</evidence>
<dbReference type="SUPFAM" id="SSF52075">
    <property type="entry name" value="Outer arm dynein light chain 1"/>
    <property type="match status" value="1"/>
</dbReference>
<dbReference type="PANTHER" id="PTHR45973">
    <property type="entry name" value="PROTEIN PHOSPHATASE 1 REGULATORY SUBUNIT SDS22-RELATED"/>
    <property type="match status" value="1"/>
</dbReference>
<dbReference type="InterPro" id="IPR025875">
    <property type="entry name" value="Leu-rich_rpt_4"/>
</dbReference>
<keyword evidence="2" id="KW-0677">Repeat</keyword>
<evidence type="ECO:0000256" key="2">
    <source>
        <dbReference type="ARBA" id="ARBA00022737"/>
    </source>
</evidence>
<dbReference type="Proteomes" id="UP000289886">
    <property type="component" value="Unassembled WGS sequence"/>
</dbReference>
<evidence type="ECO:0000313" key="3">
    <source>
        <dbReference type="EMBL" id="RXM32282.1"/>
    </source>
</evidence>
<dbReference type="PROSITE" id="PS51450">
    <property type="entry name" value="LRR"/>
    <property type="match status" value="3"/>
</dbReference>
<dbReference type="SMART" id="SM00365">
    <property type="entry name" value="LRR_SD22"/>
    <property type="match status" value="3"/>
</dbReference>
<dbReference type="Pfam" id="PF12799">
    <property type="entry name" value="LRR_4"/>
    <property type="match status" value="1"/>
</dbReference>
<evidence type="ECO:0000256" key="1">
    <source>
        <dbReference type="ARBA" id="ARBA00022614"/>
    </source>
</evidence>
<keyword evidence="1" id="KW-0433">Leucine-rich repeat</keyword>
<dbReference type="InterPro" id="IPR001611">
    <property type="entry name" value="Leu-rich_rpt"/>
</dbReference>
<gene>
    <name evidence="3" type="ORF">EOD39_16080</name>
</gene>
<dbReference type="PANTHER" id="PTHR45973:SF8">
    <property type="entry name" value="LEUCINE-RICH REPEAT-CONTAINING PROTEIN 49"/>
    <property type="match status" value="1"/>
</dbReference>
<protein>
    <submittedName>
        <fullName evidence="3">Leucine-rich repeat-containing protein 49</fullName>
    </submittedName>
</protein>
<reference evidence="3 4" key="1">
    <citation type="submission" date="2019-01" db="EMBL/GenBank/DDBJ databases">
        <title>Draft Genome and Complete Hox-Cluster Characterization of the Sterlet Sturgeon (Acipenser ruthenus).</title>
        <authorList>
            <person name="Wei Q."/>
        </authorList>
    </citation>
    <scope>NUCLEOTIDE SEQUENCE [LARGE SCALE GENOMIC DNA]</scope>
    <source>
        <strain evidence="3">WHYD16114868_AA</strain>
        <tissue evidence="3">Blood</tissue>
    </source>
</reference>
<comment type="caution">
    <text evidence="3">The sequence shown here is derived from an EMBL/GenBank/DDBJ whole genome shotgun (WGS) entry which is preliminary data.</text>
</comment>
<dbReference type="Gene3D" id="3.80.10.10">
    <property type="entry name" value="Ribonuclease Inhibitor"/>
    <property type="match status" value="1"/>
</dbReference>
<name>A0A444UAU2_ACIRT</name>
<sequence>MERVQTSTRRTGHISKCKEIALPQLDFRLDKDLPSHNREPTQDNLRSCLPLTEGRLMSTGRPPLSPKLAYANEHFVKSLFKPGTPVFLRSPEDSAANPDRLDLDRRNLLVCPLLEGEENLRLLNFQHNLISEIQHLSHLRRLIFLDLYDNHITEISGLSALTSLRVLMLGTNRISRISGLESLSKLDVLDLHGNQVAAVLLESLCVLALKSKVVSDEVNREIVPFI</sequence>
<dbReference type="InterPro" id="IPR050576">
    <property type="entry name" value="Cilia_flagella_integrity"/>
</dbReference>
<organism evidence="3 4">
    <name type="scientific">Acipenser ruthenus</name>
    <name type="common">Sterlet sturgeon</name>
    <dbReference type="NCBI Taxonomy" id="7906"/>
    <lineage>
        <taxon>Eukaryota</taxon>
        <taxon>Metazoa</taxon>
        <taxon>Chordata</taxon>
        <taxon>Craniata</taxon>
        <taxon>Vertebrata</taxon>
        <taxon>Euteleostomi</taxon>
        <taxon>Actinopterygii</taxon>
        <taxon>Chondrostei</taxon>
        <taxon>Acipenseriformes</taxon>
        <taxon>Acipenseridae</taxon>
        <taxon>Acipenser</taxon>
    </lineage>
</organism>
<dbReference type="InterPro" id="IPR032675">
    <property type="entry name" value="LRR_dom_sf"/>
</dbReference>
<proteinExistence type="predicted"/>
<dbReference type="EMBL" id="SCEB01214922">
    <property type="protein sequence ID" value="RXM32282.1"/>
    <property type="molecule type" value="Genomic_DNA"/>
</dbReference>
<accession>A0A444UAU2</accession>
<dbReference type="AlphaFoldDB" id="A0A444UAU2"/>
<keyword evidence="4" id="KW-1185">Reference proteome</keyword>